<reference evidence="12" key="1">
    <citation type="submission" date="2025-08" db="UniProtKB">
        <authorList>
            <consortium name="Ensembl"/>
        </authorList>
    </citation>
    <scope>IDENTIFICATION</scope>
</reference>
<dbReference type="PANTHER" id="PTHR10489">
    <property type="entry name" value="CELL ADHESION MOLECULE"/>
    <property type="match status" value="1"/>
</dbReference>
<keyword evidence="3 9" id="KW-0812">Transmembrane</keyword>
<dbReference type="GO" id="GO:0006955">
    <property type="term" value="P:immune response"/>
    <property type="evidence" value="ECO:0007669"/>
    <property type="project" value="TreeGrafter"/>
</dbReference>
<comment type="subcellular location">
    <subcellularLocation>
        <location evidence="1">Cell membrane</location>
        <topology evidence="1">Multi-pass membrane protein</topology>
    </subcellularLocation>
</comment>
<feature type="domain" description="G-protein coupled receptors family 1 profile" evidence="11">
    <location>
        <begin position="32"/>
        <end position="270"/>
    </location>
</feature>
<evidence type="ECO:0000256" key="2">
    <source>
        <dbReference type="ARBA" id="ARBA00022475"/>
    </source>
</evidence>
<dbReference type="Proteomes" id="UP000265020">
    <property type="component" value="Unassembled WGS sequence"/>
</dbReference>
<dbReference type="SUPFAM" id="SSF81321">
    <property type="entry name" value="Family A G protein-coupled receptor-like"/>
    <property type="match status" value="1"/>
</dbReference>
<evidence type="ECO:0000313" key="12">
    <source>
        <dbReference type="Ensembl" id="ENSCVAP00000020269.1"/>
    </source>
</evidence>
<dbReference type="PANTHER" id="PTHR10489:SF730">
    <property type="entry name" value="CHEMOKINE XC RECEPTOR 1"/>
    <property type="match status" value="1"/>
</dbReference>
<keyword evidence="5 9" id="KW-0297">G-protein coupled receptor</keyword>
<keyword evidence="13" id="KW-1185">Reference proteome</keyword>
<dbReference type="InterPro" id="IPR000355">
    <property type="entry name" value="Chemokine_rcpt"/>
</dbReference>
<comment type="similarity">
    <text evidence="9">Belongs to the G-protein coupled receptor 1 family.</text>
</comment>
<evidence type="ECO:0000256" key="9">
    <source>
        <dbReference type="RuleBase" id="RU000688"/>
    </source>
</evidence>
<dbReference type="GO" id="GO:0016493">
    <property type="term" value="F:C-C chemokine receptor activity"/>
    <property type="evidence" value="ECO:0007669"/>
    <property type="project" value="TreeGrafter"/>
</dbReference>
<feature type="transmembrane region" description="Helical" evidence="10">
    <location>
        <begin position="130"/>
        <end position="148"/>
    </location>
</feature>
<dbReference type="PROSITE" id="PS00237">
    <property type="entry name" value="G_PROTEIN_RECEP_F1_1"/>
    <property type="match status" value="1"/>
</dbReference>
<keyword evidence="4 10" id="KW-1133">Transmembrane helix</keyword>
<evidence type="ECO:0000259" key="11">
    <source>
        <dbReference type="PROSITE" id="PS50262"/>
    </source>
</evidence>
<dbReference type="GO" id="GO:0019957">
    <property type="term" value="F:C-C chemokine binding"/>
    <property type="evidence" value="ECO:0007669"/>
    <property type="project" value="TreeGrafter"/>
</dbReference>
<dbReference type="PRINTS" id="PR00237">
    <property type="entry name" value="GPCRRHODOPSN"/>
</dbReference>
<dbReference type="GO" id="GO:0007204">
    <property type="term" value="P:positive regulation of cytosolic calcium ion concentration"/>
    <property type="evidence" value="ECO:0007669"/>
    <property type="project" value="TreeGrafter"/>
</dbReference>
<dbReference type="GO" id="GO:0009897">
    <property type="term" value="C:external side of plasma membrane"/>
    <property type="evidence" value="ECO:0007669"/>
    <property type="project" value="TreeGrafter"/>
</dbReference>
<evidence type="ECO:0000256" key="1">
    <source>
        <dbReference type="ARBA" id="ARBA00004651"/>
    </source>
</evidence>
<name>A0A3Q2DNA2_CYPVA</name>
<dbReference type="GO" id="GO:0019722">
    <property type="term" value="P:calcium-mediated signaling"/>
    <property type="evidence" value="ECO:0007669"/>
    <property type="project" value="TreeGrafter"/>
</dbReference>
<dbReference type="InterPro" id="IPR017452">
    <property type="entry name" value="GPCR_Rhodpsn_7TM"/>
</dbReference>
<dbReference type="PRINTS" id="PR00657">
    <property type="entry name" value="CCCHEMOKINER"/>
</dbReference>
<keyword evidence="7 9" id="KW-0675">Receptor</keyword>
<feature type="transmembrane region" description="Helical" evidence="10">
    <location>
        <begin position="88"/>
        <end position="109"/>
    </location>
</feature>
<proteinExistence type="inferred from homology"/>
<accession>A0A3Q2DNA2</accession>
<evidence type="ECO:0000256" key="6">
    <source>
        <dbReference type="ARBA" id="ARBA00023136"/>
    </source>
</evidence>
<evidence type="ECO:0000256" key="3">
    <source>
        <dbReference type="ARBA" id="ARBA00022692"/>
    </source>
</evidence>
<dbReference type="Ensembl" id="ENSCVAT00000014785.1">
    <property type="protein sequence ID" value="ENSCVAP00000020269.1"/>
    <property type="gene ID" value="ENSCVAG00000001538.1"/>
</dbReference>
<organism evidence="12 13">
    <name type="scientific">Cyprinodon variegatus</name>
    <name type="common">Sheepshead minnow</name>
    <dbReference type="NCBI Taxonomy" id="28743"/>
    <lineage>
        <taxon>Eukaryota</taxon>
        <taxon>Metazoa</taxon>
        <taxon>Chordata</taxon>
        <taxon>Craniata</taxon>
        <taxon>Vertebrata</taxon>
        <taxon>Euteleostomi</taxon>
        <taxon>Actinopterygii</taxon>
        <taxon>Neopterygii</taxon>
        <taxon>Teleostei</taxon>
        <taxon>Neoteleostei</taxon>
        <taxon>Acanthomorphata</taxon>
        <taxon>Ovalentaria</taxon>
        <taxon>Atherinomorphae</taxon>
        <taxon>Cyprinodontiformes</taxon>
        <taxon>Cyprinodontidae</taxon>
        <taxon>Cyprinodon</taxon>
    </lineage>
</organism>
<protein>
    <recommendedName>
        <fullName evidence="11">G-protein coupled receptors family 1 profile domain-containing protein</fullName>
    </recommendedName>
</protein>
<feature type="transmembrane region" description="Helical" evidence="10">
    <location>
        <begin position="53"/>
        <end position="76"/>
    </location>
</feature>
<feature type="transmembrane region" description="Helical" evidence="10">
    <location>
        <begin position="20"/>
        <end position="41"/>
    </location>
</feature>
<evidence type="ECO:0000256" key="7">
    <source>
        <dbReference type="ARBA" id="ARBA00023170"/>
    </source>
</evidence>
<dbReference type="OMA" id="WVFGDSS"/>
<evidence type="ECO:0000256" key="8">
    <source>
        <dbReference type="ARBA" id="ARBA00023224"/>
    </source>
</evidence>
<evidence type="ECO:0000256" key="10">
    <source>
        <dbReference type="SAM" id="Phobius"/>
    </source>
</evidence>
<dbReference type="GO" id="GO:0060326">
    <property type="term" value="P:cell chemotaxis"/>
    <property type="evidence" value="ECO:0007669"/>
    <property type="project" value="TreeGrafter"/>
</dbReference>
<dbReference type="Pfam" id="PF00001">
    <property type="entry name" value="7tm_1"/>
    <property type="match status" value="1"/>
</dbReference>
<evidence type="ECO:0000313" key="13">
    <source>
        <dbReference type="Proteomes" id="UP000265020"/>
    </source>
</evidence>
<keyword evidence="8 9" id="KW-0807">Transducer</keyword>
<dbReference type="Gene3D" id="1.20.1070.10">
    <property type="entry name" value="Rhodopsin 7-helix transmembrane proteins"/>
    <property type="match status" value="1"/>
</dbReference>
<feature type="transmembrane region" description="Helical" evidence="10">
    <location>
        <begin position="210"/>
        <end position="230"/>
    </location>
</feature>
<feature type="transmembrane region" description="Helical" evidence="10">
    <location>
        <begin position="174"/>
        <end position="198"/>
    </location>
</feature>
<dbReference type="GeneTree" id="ENSGT01110000267168"/>
<dbReference type="InterPro" id="IPR050119">
    <property type="entry name" value="CCR1-9-like"/>
</dbReference>
<keyword evidence="6 10" id="KW-0472">Membrane</keyword>
<dbReference type="InterPro" id="IPR000276">
    <property type="entry name" value="GPCR_Rhodpsn"/>
</dbReference>
<dbReference type="AlphaFoldDB" id="A0A3Q2DNA2"/>
<evidence type="ECO:0000256" key="4">
    <source>
        <dbReference type="ARBA" id="ARBA00022989"/>
    </source>
</evidence>
<sequence>MGNGTIFACQHFDFSIITGYLFIIITIISIIGNIILMWVLLTFKKLNLVTKIFMMNLACSDLIFALTLPFWATYHLKHWIFGDFLCKFIIAMYFTGMYSSIICLTAMSVDRFFIVVLKNWPNNDRRKKTCTICVCVATWVISIGTSVYDASKVKFYDDYYHCESSHSEGPGYDIQVVLLFFIPFAILIFCHCAIIGTILQATNRSRHRALTIVFFIVVAYIICWGPYNVYLLIESWYQPKTCDAFQQLDIGYNICRLLAFSHCCMNPLLCLLIQKLRNHLFCLLRKMKERDVHTCRIHIFTEF</sequence>
<reference evidence="12" key="2">
    <citation type="submission" date="2025-09" db="UniProtKB">
        <authorList>
            <consortium name="Ensembl"/>
        </authorList>
    </citation>
    <scope>IDENTIFICATION</scope>
</reference>
<keyword evidence="2" id="KW-1003">Cell membrane</keyword>
<evidence type="ECO:0000256" key="5">
    <source>
        <dbReference type="ARBA" id="ARBA00023040"/>
    </source>
</evidence>
<dbReference type="PROSITE" id="PS50262">
    <property type="entry name" value="G_PROTEIN_RECEP_F1_2"/>
    <property type="match status" value="1"/>
</dbReference>